<dbReference type="Pfam" id="PF20091">
    <property type="entry name" value="Abhydrolase_10"/>
    <property type="match status" value="1"/>
</dbReference>
<comment type="caution">
    <text evidence="3">The sequence shown here is derived from an EMBL/GenBank/DDBJ whole genome shotgun (WGS) entry which is preliminary data.</text>
</comment>
<feature type="domain" description="Alpha/beta hydrolase" evidence="2">
    <location>
        <begin position="38"/>
        <end position="480"/>
    </location>
</feature>
<keyword evidence="4" id="KW-1185">Reference proteome</keyword>
<proteinExistence type="predicted"/>
<feature type="chain" id="PRO_5040784838" evidence="1">
    <location>
        <begin position="26"/>
        <end position="489"/>
    </location>
</feature>
<name>A0A9X2HVL0_9SPHN</name>
<protein>
    <submittedName>
        <fullName evidence="3">Alpha/beta hydrolase domain-containing protein</fullName>
    </submittedName>
</protein>
<dbReference type="AlphaFoldDB" id="A0A9X2HVL0"/>
<organism evidence="3 4">
    <name type="scientific">Sphingomonas liriopis</name>
    <dbReference type="NCBI Taxonomy" id="2949094"/>
    <lineage>
        <taxon>Bacteria</taxon>
        <taxon>Pseudomonadati</taxon>
        <taxon>Pseudomonadota</taxon>
        <taxon>Alphaproteobacteria</taxon>
        <taxon>Sphingomonadales</taxon>
        <taxon>Sphingomonadaceae</taxon>
        <taxon>Sphingomonas</taxon>
    </lineage>
</organism>
<evidence type="ECO:0000259" key="2">
    <source>
        <dbReference type="Pfam" id="PF20091"/>
    </source>
</evidence>
<feature type="signal peptide" evidence="1">
    <location>
        <begin position="1"/>
        <end position="25"/>
    </location>
</feature>
<evidence type="ECO:0000313" key="4">
    <source>
        <dbReference type="Proteomes" id="UP001139486"/>
    </source>
</evidence>
<keyword evidence="3" id="KW-0378">Hydrolase</keyword>
<accession>A0A9X2HVL0</accession>
<evidence type="ECO:0000256" key="1">
    <source>
        <dbReference type="SAM" id="SignalP"/>
    </source>
</evidence>
<evidence type="ECO:0000313" key="3">
    <source>
        <dbReference type="EMBL" id="MCP3733520.1"/>
    </source>
</evidence>
<keyword evidence="1" id="KW-0732">Signal</keyword>
<dbReference type="GO" id="GO:0016787">
    <property type="term" value="F:hydrolase activity"/>
    <property type="evidence" value="ECO:0007669"/>
    <property type="project" value="UniProtKB-KW"/>
</dbReference>
<reference evidence="3" key="1">
    <citation type="submission" date="2022-05" db="EMBL/GenBank/DDBJ databases">
        <title>Sphingomonas sp. strain RP10 Genome sequencing and assembly.</title>
        <authorList>
            <person name="Kim I."/>
        </authorList>
    </citation>
    <scope>NUCLEOTIDE SEQUENCE</scope>
    <source>
        <strain evidence="3">RP10</strain>
    </source>
</reference>
<dbReference type="EMBL" id="JAMLDY010000001">
    <property type="protein sequence ID" value="MCP3733520.1"/>
    <property type="molecule type" value="Genomic_DNA"/>
</dbReference>
<dbReference type="Proteomes" id="UP001139486">
    <property type="component" value="Unassembled WGS sequence"/>
</dbReference>
<dbReference type="InterPro" id="IPR045394">
    <property type="entry name" value="Abhydrolase_dom"/>
</dbReference>
<sequence length="489" mass="52236">MAVRGLIRASAALVCATLVAPPLLAGDKPAAVGRVTIAGPVTAGTKGIPYSASVVDLAPYGYDEKEYFVSGQAHPFRPVSGTTLGPDGRWRVEAGNDVAYTTRILVRRPSAAKFNGTVVVEVMQEYYGSERDTNFRWNAETLLRRGYAWVGVSLHHEGIDDPSPPKTIRFGNRDIPMGVTMARWDPARYGTLSVPTSDLSFDILSQVGRAIRQHADAPAATDPFAGLKVRKVIAAGNTIAAERLAIYINAVQPITHVFDGFYLQDFTPGARLKLAAGVETPAGVLRTDPDVPVVVLDTMTAATKMGSHAEGPKLRYWHPAGSSHTTGAFMARVDVGNKRDFGMGGGFCSVEKANSLPQQYISGAALVAVDRWAKGGRAAPRFPQLTVFTGPTAPVPEPRGYFDADGNVLGGMRNPWVDVPVARYDWRGDCLGGSGLTFRFSPEQLKARYGTPAAYHAKFAAAARDAARRGVILTEDVAPAIAGAKAVTW</sequence>
<gene>
    <name evidence="3" type="ORF">M9979_01295</name>
</gene>
<dbReference type="RefSeq" id="WP_254287514.1">
    <property type="nucleotide sequence ID" value="NZ_JAMLDY010000001.1"/>
</dbReference>